<evidence type="ECO:0000256" key="2">
    <source>
        <dbReference type="ARBA" id="ARBA00048615"/>
    </source>
</evidence>
<organism evidence="5 6">
    <name type="scientific">Amycolatopsis acididurans</name>
    <dbReference type="NCBI Taxonomy" id="2724524"/>
    <lineage>
        <taxon>Bacteria</taxon>
        <taxon>Bacillati</taxon>
        <taxon>Actinomycetota</taxon>
        <taxon>Actinomycetes</taxon>
        <taxon>Pseudonocardiales</taxon>
        <taxon>Pseudonocardiaceae</taxon>
        <taxon>Amycolatopsis</taxon>
    </lineage>
</organism>
<dbReference type="PANTHER" id="PTHR43362">
    <property type="entry name" value="MANNITOL DEHYDROGENASE DSF1-RELATED"/>
    <property type="match status" value="1"/>
</dbReference>
<comment type="caution">
    <text evidence="5">The sequence shown here is derived from an EMBL/GenBank/DDBJ whole genome shotgun (WGS) entry which is preliminary data.</text>
</comment>
<evidence type="ECO:0000256" key="1">
    <source>
        <dbReference type="ARBA" id="ARBA00023002"/>
    </source>
</evidence>
<evidence type="ECO:0000313" key="5">
    <source>
        <dbReference type="EMBL" id="NKQ52681.1"/>
    </source>
</evidence>
<dbReference type="Pfam" id="PF01232">
    <property type="entry name" value="Mannitol_dh"/>
    <property type="match status" value="1"/>
</dbReference>
<dbReference type="SUPFAM" id="SSF48179">
    <property type="entry name" value="6-phosphogluconate dehydrogenase C-terminal domain-like"/>
    <property type="match status" value="1"/>
</dbReference>
<dbReference type="InterPro" id="IPR036291">
    <property type="entry name" value="NAD(P)-bd_dom_sf"/>
</dbReference>
<dbReference type="Gene3D" id="3.40.50.720">
    <property type="entry name" value="NAD(P)-binding Rossmann-like Domain"/>
    <property type="match status" value="1"/>
</dbReference>
<dbReference type="InterPro" id="IPR000669">
    <property type="entry name" value="Mannitol_DH"/>
</dbReference>
<reference evidence="5 6" key="1">
    <citation type="submission" date="2020-04" db="EMBL/GenBank/DDBJ databases">
        <title>Novel species.</title>
        <authorList>
            <person name="Teo W.F.A."/>
            <person name="Lipun K."/>
            <person name="Srisuk N."/>
            <person name="Duangmal K."/>
        </authorList>
    </citation>
    <scope>NUCLEOTIDE SEQUENCE [LARGE SCALE GENOMIC DNA]</scope>
    <source>
        <strain evidence="5 6">K13G38</strain>
    </source>
</reference>
<comment type="catalytic activity">
    <reaction evidence="2">
        <text>D-mannitol 1-phosphate + NAD(+) = beta-D-fructose 6-phosphate + NADH + H(+)</text>
        <dbReference type="Rhea" id="RHEA:19661"/>
        <dbReference type="ChEBI" id="CHEBI:15378"/>
        <dbReference type="ChEBI" id="CHEBI:57540"/>
        <dbReference type="ChEBI" id="CHEBI:57634"/>
        <dbReference type="ChEBI" id="CHEBI:57945"/>
        <dbReference type="ChEBI" id="CHEBI:61381"/>
        <dbReference type="EC" id="1.1.1.17"/>
    </reaction>
</comment>
<dbReference type="InterPro" id="IPR008927">
    <property type="entry name" value="6-PGluconate_DH-like_C_sf"/>
</dbReference>
<keyword evidence="6" id="KW-1185">Reference proteome</keyword>
<keyword evidence="1" id="KW-0560">Oxidoreductase</keyword>
<accession>A0ABX1J319</accession>
<gene>
    <name evidence="5" type="ORF">HFP15_07285</name>
</gene>
<dbReference type="Pfam" id="PF08125">
    <property type="entry name" value="Mannitol_dh_C"/>
    <property type="match status" value="1"/>
</dbReference>
<feature type="domain" description="Mannitol dehydrogenase N-terminal" evidence="3">
    <location>
        <begin position="13"/>
        <end position="253"/>
    </location>
</feature>
<dbReference type="RefSeq" id="WP_168512800.1">
    <property type="nucleotide sequence ID" value="NZ_JAAXLS010000003.1"/>
</dbReference>
<dbReference type="PRINTS" id="PR00084">
    <property type="entry name" value="MTLDHDRGNASE"/>
</dbReference>
<dbReference type="InterPro" id="IPR050988">
    <property type="entry name" value="Mannitol_DH/Oxidoreductase"/>
</dbReference>
<dbReference type="InterPro" id="IPR013118">
    <property type="entry name" value="Mannitol_DH_C"/>
</dbReference>
<proteinExistence type="predicted"/>
<feature type="domain" description="Mannitol dehydrogenase C-terminal" evidence="4">
    <location>
        <begin position="259"/>
        <end position="401"/>
    </location>
</feature>
<dbReference type="InterPro" id="IPR013131">
    <property type="entry name" value="Mannitol_DH_N"/>
</dbReference>
<name>A0ABX1J319_9PSEU</name>
<protein>
    <submittedName>
        <fullName evidence="5">Mannitol dehydrogenase family protein</fullName>
    </submittedName>
</protein>
<sequence length="430" mass="45871">MRLSRTTAAAPVRIVHLGLGNFFRAHQAWYTAHAPDAQDWGIAAFTGRSAKLADTLSAQDGVYTLITREAKDEFEVVSSISRAHGAGKHDAWLRYLASPDTRVVTLTVTEAGYTRDRDGGLDTTDPAVAADLTALRRGAPVRTAVARLVAGLAARRDAGAGPIAVVPCDNLPGNGEVLARLTAECADLVAPGCAEVASFVTTMVDRITPATTGADLATAEAATGYRDEAPVVTEPFSEWVLSGEFPGGRPQWSATFTDDVMPYERRKLWLLNGAHSLLAYTAALRGHRTVGEAVADEVCRSWLAEWWQEAVPHLDLPAADLDAYCRALLTRFANPGVRHQLAQIAMDGSQKLPARILPVLREERDAGRLPRGAVRLLAGWVCHLTGAGVPVSDPGAAGVRDERDALALLDLAGDEELRAAVAAEANRLRG</sequence>
<evidence type="ECO:0000259" key="4">
    <source>
        <dbReference type="Pfam" id="PF08125"/>
    </source>
</evidence>
<dbReference type="PANTHER" id="PTHR43362:SF1">
    <property type="entry name" value="MANNITOL DEHYDROGENASE 2-RELATED"/>
    <property type="match status" value="1"/>
</dbReference>
<dbReference type="InterPro" id="IPR013328">
    <property type="entry name" value="6PGD_dom2"/>
</dbReference>
<evidence type="ECO:0000259" key="3">
    <source>
        <dbReference type="Pfam" id="PF01232"/>
    </source>
</evidence>
<dbReference type="Proteomes" id="UP000715441">
    <property type="component" value="Unassembled WGS sequence"/>
</dbReference>
<evidence type="ECO:0000313" key="6">
    <source>
        <dbReference type="Proteomes" id="UP000715441"/>
    </source>
</evidence>
<dbReference type="EMBL" id="JAAXLS010000003">
    <property type="protein sequence ID" value="NKQ52681.1"/>
    <property type="molecule type" value="Genomic_DNA"/>
</dbReference>
<dbReference type="Gene3D" id="1.10.1040.10">
    <property type="entry name" value="N-(1-d-carboxylethyl)-l-norvaline Dehydrogenase, domain 2"/>
    <property type="match status" value="1"/>
</dbReference>
<dbReference type="SUPFAM" id="SSF51735">
    <property type="entry name" value="NAD(P)-binding Rossmann-fold domains"/>
    <property type="match status" value="1"/>
</dbReference>